<dbReference type="GO" id="GO:0005634">
    <property type="term" value="C:nucleus"/>
    <property type="evidence" value="ECO:0007669"/>
    <property type="project" value="UniProtKB-ARBA"/>
</dbReference>
<keyword evidence="1" id="KW-0479">Metal-binding</keyword>
<evidence type="ECO:0000256" key="2">
    <source>
        <dbReference type="ARBA" id="ARBA00022771"/>
    </source>
</evidence>
<dbReference type="EMBL" id="JABEZZ010000010">
    <property type="protein sequence ID" value="MBA0597326.1"/>
    <property type="molecule type" value="Genomic_DNA"/>
</dbReference>
<dbReference type="PANTHER" id="PTHR13793:SF107">
    <property type="entry name" value="BROMODOMAIN-CONTAINING PROTEIN HOMOLOG"/>
    <property type="match status" value="1"/>
</dbReference>
<feature type="domain" description="PHD-type" evidence="7">
    <location>
        <begin position="338"/>
        <end position="459"/>
    </location>
</feature>
<organism evidence="8 9">
    <name type="scientific">Gossypium raimondii</name>
    <name type="common">Peruvian cotton</name>
    <name type="synonym">Gossypium klotzschianum subsp. raimondii</name>
    <dbReference type="NCBI Taxonomy" id="29730"/>
    <lineage>
        <taxon>Eukaryota</taxon>
        <taxon>Viridiplantae</taxon>
        <taxon>Streptophyta</taxon>
        <taxon>Embryophyta</taxon>
        <taxon>Tracheophyta</taxon>
        <taxon>Spermatophyta</taxon>
        <taxon>Magnoliopsida</taxon>
        <taxon>eudicotyledons</taxon>
        <taxon>Gunneridae</taxon>
        <taxon>Pentapetalae</taxon>
        <taxon>rosids</taxon>
        <taxon>malvids</taxon>
        <taxon>Malvales</taxon>
        <taxon>Malvaceae</taxon>
        <taxon>Malvoideae</taxon>
        <taxon>Gossypium</taxon>
    </lineage>
</organism>
<dbReference type="GO" id="GO:0008270">
    <property type="term" value="F:zinc ion binding"/>
    <property type="evidence" value="ECO:0007669"/>
    <property type="project" value="UniProtKB-KW"/>
</dbReference>
<dbReference type="GO" id="GO:0006357">
    <property type="term" value="P:regulation of transcription by RNA polymerase II"/>
    <property type="evidence" value="ECO:0007669"/>
    <property type="project" value="TreeGrafter"/>
</dbReference>
<evidence type="ECO:0000256" key="5">
    <source>
        <dbReference type="SAM" id="MobiDB-lite"/>
    </source>
</evidence>
<evidence type="ECO:0000313" key="9">
    <source>
        <dbReference type="Proteomes" id="UP000593578"/>
    </source>
</evidence>
<dbReference type="InterPro" id="IPR050701">
    <property type="entry name" value="Histone_Mod_Regulator"/>
</dbReference>
<evidence type="ECO:0000313" key="8">
    <source>
        <dbReference type="EMBL" id="MBA0597326.1"/>
    </source>
</evidence>
<dbReference type="PROSITE" id="PS50016">
    <property type="entry name" value="ZF_PHD_2"/>
    <property type="match status" value="1"/>
</dbReference>
<keyword evidence="3" id="KW-0862">Zinc</keyword>
<dbReference type="InterPro" id="IPR034732">
    <property type="entry name" value="EPHD"/>
</dbReference>
<comment type="caution">
    <text evidence="8">The sequence shown here is derived from an EMBL/GenBank/DDBJ whole genome shotgun (WGS) entry which is preliminary data.</text>
</comment>
<dbReference type="InterPro" id="IPR013083">
    <property type="entry name" value="Znf_RING/FYVE/PHD"/>
</dbReference>
<evidence type="ECO:0000256" key="3">
    <source>
        <dbReference type="ARBA" id="ARBA00022833"/>
    </source>
</evidence>
<feature type="domain" description="PHD-type" evidence="6">
    <location>
        <begin position="280"/>
        <end position="331"/>
    </location>
</feature>
<dbReference type="InterPro" id="IPR019787">
    <property type="entry name" value="Znf_PHD-finger"/>
</dbReference>
<gene>
    <name evidence="8" type="ORF">Gorai_007134</name>
</gene>
<dbReference type="AlphaFoldDB" id="A0A7J8Q7S0"/>
<feature type="compositionally biased region" description="Basic and acidic residues" evidence="5">
    <location>
        <begin position="100"/>
        <end position="114"/>
    </location>
</feature>
<proteinExistence type="predicted"/>
<dbReference type="Pfam" id="PF13832">
    <property type="entry name" value="zf-HC5HC2H_2"/>
    <property type="match status" value="1"/>
</dbReference>
<dbReference type="SMART" id="SM00249">
    <property type="entry name" value="PHD"/>
    <property type="match status" value="2"/>
</dbReference>
<feature type="region of interest" description="Disordered" evidence="5">
    <location>
        <begin position="1"/>
        <end position="36"/>
    </location>
</feature>
<evidence type="ECO:0008006" key="10">
    <source>
        <dbReference type="Google" id="ProtNLM"/>
    </source>
</evidence>
<accession>A0A7J8Q7S0</accession>
<name>A0A7J8Q7S0_GOSRA</name>
<dbReference type="Pfam" id="PF13831">
    <property type="entry name" value="PHD_2"/>
    <property type="match status" value="1"/>
</dbReference>
<feature type="non-terminal residue" evidence="8">
    <location>
        <position position="1"/>
    </location>
</feature>
<keyword evidence="2 4" id="KW-0863">Zinc-finger</keyword>
<reference evidence="8 9" key="1">
    <citation type="journal article" date="2019" name="Genome Biol. Evol.">
        <title>Insights into the evolution of the New World diploid cottons (Gossypium, subgenus Houzingenia) based on genome sequencing.</title>
        <authorList>
            <person name="Grover C.E."/>
            <person name="Arick M.A. 2nd"/>
            <person name="Thrash A."/>
            <person name="Conover J.L."/>
            <person name="Sanders W.S."/>
            <person name="Peterson D.G."/>
            <person name="Frelichowski J.E."/>
            <person name="Scheffler J.A."/>
            <person name="Scheffler B.E."/>
            <person name="Wendel J.F."/>
        </authorList>
    </citation>
    <scope>NUCLEOTIDE SEQUENCE [LARGE SCALE GENOMIC DNA]</scope>
    <source>
        <strain evidence="8">8</strain>
        <tissue evidence="8">Leaf</tissue>
    </source>
</reference>
<protein>
    <recommendedName>
        <fullName evidence="10">PHD-type domain-containing protein</fullName>
    </recommendedName>
</protein>
<evidence type="ECO:0000256" key="1">
    <source>
        <dbReference type="ARBA" id="ARBA00022723"/>
    </source>
</evidence>
<dbReference type="InterPro" id="IPR011011">
    <property type="entry name" value="Znf_FYVE_PHD"/>
</dbReference>
<dbReference type="InterPro" id="IPR001965">
    <property type="entry name" value="Znf_PHD"/>
</dbReference>
<evidence type="ECO:0000259" key="7">
    <source>
        <dbReference type="PROSITE" id="PS51805"/>
    </source>
</evidence>
<dbReference type="SUPFAM" id="SSF57903">
    <property type="entry name" value="FYVE/PHD zinc finger"/>
    <property type="match status" value="1"/>
</dbReference>
<feature type="compositionally biased region" description="Gly residues" evidence="5">
    <location>
        <begin position="1"/>
        <end position="11"/>
    </location>
</feature>
<evidence type="ECO:0000256" key="4">
    <source>
        <dbReference type="PROSITE-ProRule" id="PRU00146"/>
    </source>
</evidence>
<dbReference type="Proteomes" id="UP000593578">
    <property type="component" value="Unassembled WGS sequence"/>
</dbReference>
<sequence>MMGRSADGGCGTEERPCRPISSVSGRSPARKPENALKRLSFDDVGVDFFSQAGKVLSERSHFDIPEGGSVSELSVPTLPSGLASLLKQADSRKKHKKSHSGADKKSSKQKEKKQGGSIWVETKEYFRDLALQDIDALFKITPSSSLAARKKCFIIPYVGDEPRVNLNLDADVREKASVSCGEHLNVRNENGGVGIEEEKMVVEEEAEQLMEIDIVETQAEFSDKEERGCSVSDSSSGLGWLLGSRSRRLTSERPSKKRKLLGDDDGLKKVLVACQCDGNSSLCHFCCTDDTRKESNRLVVCCSCKVAVHQKCYGVQNDVDSSWLCSWCKQKNDSNDAGKPCALCPKLGGALKPIQKSDENSGSVEFAHMFCSIWMPEVYVEDLTKMEPIINVGEVKGTRKKLVCNVCRVKYGACVPCSHGTCRNSFHPLCAREAGHRMEVWARYGCDNIEMRAFCSKHSEIRNNSSSPQLGELCAAANDFSIANQFSPTSMEKSQNLKIGHKDEDKITVDIRDPDDNSDKSGDGELQEIGFFDTRLDARVLSEYGDLQQLVDMGLLERSNINDHDPSDPHNFALVLKKVASPLIARGKVNVKDLALEIGLSDDSLSASLDGDSLTPDLQGKLIKWLKYHAYMGSSPKKLKVKIKPLMSSKDETGATDGYDDIMDFMSDIPNPVAVKSVPPRRRTKSNARILRDNEVICSSDEIINDNGLVMDKVMVDRLAKEEIYDLSEASILDAIGK</sequence>
<feature type="region of interest" description="Disordered" evidence="5">
    <location>
        <begin position="87"/>
        <end position="115"/>
    </location>
</feature>
<dbReference type="PROSITE" id="PS51805">
    <property type="entry name" value="EPHD"/>
    <property type="match status" value="1"/>
</dbReference>
<dbReference type="PANTHER" id="PTHR13793">
    <property type="entry name" value="PHD FINGER PROTEINS"/>
    <property type="match status" value="1"/>
</dbReference>
<evidence type="ECO:0000259" key="6">
    <source>
        <dbReference type="PROSITE" id="PS50016"/>
    </source>
</evidence>
<dbReference type="Gene3D" id="3.30.40.10">
    <property type="entry name" value="Zinc/RING finger domain, C3HC4 (zinc finger)"/>
    <property type="match status" value="1"/>
</dbReference>